<dbReference type="InterPro" id="IPR002942">
    <property type="entry name" value="S4_RNA-bd"/>
</dbReference>
<dbReference type="Proteomes" id="UP000317716">
    <property type="component" value="Unassembled WGS sequence"/>
</dbReference>
<keyword evidence="2 4" id="KW-0413">Isomerase</keyword>
<evidence type="ECO:0000313" key="8">
    <source>
        <dbReference type="Proteomes" id="UP000317716"/>
    </source>
</evidence>
<dbReference type="Gene3D" id="3.30.70.1560">
    <property type="entry name" value="Alpha-L RNA-binding motif"/>
    <property type="match status" value="1"/>
</dbReference>
<dbReference type="InterPro" id="IPR020103">
    <property type="entry name" value="PsdUridine_synth_cat_dom_sf"/>
</dbReference>
<evidence type="ECO:0000256" key="2">
    <source>
        <dbReference type="ARBA" id="ARBA00023235"/>
    </source>
</evidence>
<evidence type="ECO:0000256" key="5">
    <source>
        <dbReference type="SAM" id="MobiDB-lite"/>
    </source>
</evidence>
<dbReference type="Pfam" id="PF01479">
    <property type="entry name" value="S4"/>
    <property type="match status" value="1"/>
</dbReference>
<evidence type="ECO:0000256" key="1">
    <source>
        <dbReference type="ARBA" id="ARBA00008348"/>
    </source>
</evidence>
<dbReference type="PROSITE" id="PS50889">
    <property type="entry name" value="S4"/>
    <property type="match status" value="1"/>
</dbReference>
<evidence type="ECO:0000259" key="6">
    <source>
        <dbReference type="SMART" id="SM00363"/>
    </source>
</evidence>
<dbReference type="SUPFAM" id="SSF55120">
    <property type="entry name" value="Pseudouridine synthase"/>
    <property type="match status" value="1"/>
</dbReference>
<keyword evidence="3" id="KW-0694">RNA-binding</keyword>
<dbReference type="CDD" id="cd02870">
    <property type="entry name" value="PseudoU_synth_RsuA_like"/>
    <property type="match status" value="1"/>
</dbReference>
<dbReference type="PANTHER" id="PTHR47683">
    <property type="entry name" value="PSEUDOURIDINE SYNTHASE FAMILY PROTEIN-RELATED"/>
    <property type="match status" value="1"/>
</dbReference>
<dbReference type="InterPro" id="IPR042092">
    <property type="entry name" value="PsdUridine_s_RsuA/RluB/E/F_cat"/>
</dbReference>
<dbReference type="InterPro" id="IPR036986">
    <property type="entry name" value="S4_RNA-bd_sf"/>
</dbReference>
<dbReference type="InterPro" id="IPR018496">
    <property type="entry name" value="PsdUridine_synth_RsuA/RluB_CS"/>
</dbReference>
<dbReference type="FunFam" id="3.10.290.10:FF:000003">
    <property type="entry name" value="Pseudouridine synthase"/>
    <property type="match status" value="1"/>
</dbReference>
<dbReference type="AlphaFoldDB" id="A0A538T3S3"/>
<dbReference type="SUPFAM" id="SSF55174">
    <property type="entry name" value="Alpha-L RNA-binding motif"/>
    <property type="match status" value="1"/>
</dbReference>
<comment type="caution">
    <text evidence="7">The sequence shown here is derived from an EMBL/GenBank/DDBJ whole genome shotgun (WGS) entry which is preliminary data.</text>
</comment>
<evidence type="ECO:0000256" key="3">
    <source>
        <dbReference type="PROSITE-ProRule" id="PRU00182"/>
    </source>
</evidence>
<comment type="similarity">
    <text evidence="1 4">Belongs to the pseudouridine synthase RsuA family.</text>
</comment>
<dbReference type="CDD" id="cd00165">
    <property type="entry name" value="S4"/>
    <property type="match status" value="1"/>
</dbReference>
<dbReference type="Gene3D" id="3.10.290.10">
    <property type="entry name" value="RNA-binding S4 domain"/>
    <property type="match status" value="1"/>
</dbReference>
<proteinExistence type="inferred from homology"/>
<dbReference type="GO" id="GO:0120159">
    <property type="term" value="F:rRNA pseudouridine synthase activity"/>
    <property type="evidence" value="ECO:0007669"/>
    <property type="project" value="UniProtKB-ARBA"/>
</dbReference>
<dbReference type="PROSITE" id="PS01149">
    <property type="entry name" value="PSI_RSU"/>
    <property type="match status" value="1"/>
</dbReference>
<organism evidence="7 8">
    <name type="scientific">Eiseniibacteriota bacterium</name>
    <dbReference type="NCBI Taxonomy" id="2212470"/>
    <lineage>
        <taxon>Bacteria</taxon>
        <taxon>Candidatus Eiseniibacteriota</taxon>
    </lineage>
</organism>
<dbReference type="NCBIfam" id="TIGR00093">
    <property type="entry name" value="pseudouridine synthase"/>
    <property type="match status" value="1"/>
</dbReference>
<evidence type="ECO:0000256" key="4">
    <source>
        <dbReference type="RuleBase" id="RU003887"/>
    </source>
</evidence>
<dbReference type="SMART" id="SM00363">
    <property type="entry name" value="S4"/>
    <property type="match status" value="1"/>
</dbReference>
<dbReference type="EC" id="5.4.99.-" evidence="4"/>
<feature type="non-terminal residue" evidence="7">
    <location>
        <position position="277"/>
    </location>
</feature>
<feature type="domain" description="RNA-binding S4" evidence="6">
    <location>
        <begin position="3"/>
        <end position="63"/>
    </location>
</feature>
<dbReference type="Gene3D" id="3.30.70.580">
    <property type="entry name" value="Pseudouridine synthase I, catalytic domain, N-terminal subdomain"/>
    <property type="match status" value="1"/>
</dbReference>
<gene>
    <name evidence="7" type="ORF">E6K72_02785</name>
</gene>
<dbReference type="GO" id="GO:0003723">
    <property type="term" value="F:RNA binding"/>
    <property type="evidence" value="ECO:0007669"/>
    <property type="project" value="UniProtKB-KW"/>
</dbReference>
<accession>A0A538T3S3</accession>
<dbReference type="PANTHER" id="PTHR47683:SF2">
    <property type="entry name" value="RNA-BINDING S4 DOMAIN-CONTAINING PROTEIN"/>
    <property type="match status" value="1"/>
</dbReference>
<dbReference type="InterPro" id="IPR050343">
    <property type="entry name" value="RsuA_PseudoU_synthase"/>
</dbReference>
<feature type="region of interest" description="Disordered" evidence="5">
    <location>
        <begin position="233"/>
        <end position="277"/>
    </location>
</feature>
<dbReference type="InterPro" id="IPR006145">
    <property type="entry name" value="PsdUridine_synth_RsuA/RluA"/>
</dbReference>
<feature type="compositionally biased region" description="Basic and acidic residues" evidence="5">
    <location>
        <begin position="255"/>
        <end position="271"/>
    </location>
</feature>
<protein>
    <recommendedName>
        <fullName evidence="4">Pseudouridine synthase</fullName>
        <ecNumber evidence="4">5.4.99.-</ecNumber>
    </recommendedName>
</protein>
<dbReference type="EMBL" id="VBOS01000085">
    <property type="protein sequence ID" value="TMQ58280.1"/>
    <property type="molecule type" value="Genomic_DNA"/>
</dbReference>
<reference evidence="7 8" key="1">
    <citation type="journal article" date="2019" name="Nat. Microbiol.">
        <title>Mediterranean grassland soil C-N compound turnover is dependent on rainfall and depth, and is mediated by genomically divergent microorganisms.</title>
        <authorList>
            <person name="Diamond S."/>
            <person name="Andeer P.F."/>
            <person name="Li Z."/>
            <person name="Crits-Christoph A."/>
            <person name="Burstein D."/>
            <person name="Anantharaman K."/>
            <person name="Lane K.R."/>
            <person name="Thomas B.C."/>
            <person name="Pan C."/>
            <person name="Northen T.R."/>
            <person name="Banfield J.F."/>
        </authorList>
    </citation>
    <scope>NUCLEOTIDE SEQUENCE [LARGE SCALE GENOMIC DNA]</scope>
    <source>
        <strain evidence="7">WS_2</strain>
    </source>
</reference>
<dbReference type="InterPro" id="IPR020094">
    <property type="entry name" value="TruA/RsuA/RluB/E/F_N"/>
</dbReference>
<dbReference type="Pfam" id="PF00849">
    <property type="entry name" value="PseudoU_synth_2"/>
    <property type="match status" value="1"/>
</dbReference>
<name>A0A538T3S3_UNCEI</name>
<evidence type="ECO:0000313" key="7">
    <source>
        <dbReference type="EMBL" id="TMQ58280.1"/>
    </source>
</evidence>
<sequence length="277" mass="30823">MSIRLNKLLAQAGLGARRKCDTLVQSGAVRVNGTVVLEPGLAVEPERDRIEVHGRPLPPRDRPAYFVLHKPVGVISTMSDPEGRRTLRDFQPPGARVFPVGRLDADTSGLLILTNDGSLAHHLMHPRYGVTKLYRVHVDRAPSPEMLRRLREGIEFEPGVRSAPARVRVRDETPGASVIELELHEGRYRQVRRMCEAAGLSVLRLHRWGYGPLRLAGLERGLWRELTEEEVRRLRAGSARPQPRPPGAGGAGSRGRPEGWRPRSAPDERRARGAPGR</sequence>
<dbReference type="InterPro" id="IPR000748">
    <property type="entry name" value="PsdUridine_synth_RsuA/RluB/E/F"/>
</dbReference>
<dbReference type="GO" id="GO:0000455">
    <property type="term" value="P:enzyme-directed rRNA pseudouridine synthesis"/>
    <property type="evidence" value="ECO:0007669"/>
    <property type="project" value="UniProtKB-ARBA"/>
</dbReference>